<dbReference type="EMBL" id="CM000784">
    <property type="protein sequence ID" value="AQK92008.1"/>
    <property type="molecule type" value="Genomic_DNA"/>
</dbReference>
<dbReference type="AlphaFoldDB" id="A0A1D6FJS0"/>
<name>A0A1D6FJS0_MAIZE</name>
<feature type="region of interest" description="Disordered" evidence="1">
    <location>
        <begin position="1"/>
        <end position="32"/>
    </location>
</feature>
<organism evidence="2">
    <name type="scientific">Zea mays</name>
    <name type="common">Maize</name>
    <dbReference type="NCBI Taxonomy" id="4577"/>
    <lineage>
        <taxon>Eukaryota</taxon>
        <taxon>Viridiplantae</taxon>
        <taxon>Streptophyta</taxon>
        <taxon>Embryophyta</taxon>
        <taxon>Tracheophyta</taxon>
        <taxon>Spermatophyta</taxon>
        <taxon>Magnoliopsida</taxon>
        <taxon>Liliopsida</taxon>
        <taxon>Poales</taxon>
        <taxon>Poaceae</taxon>
        <taxon>PACMAD clade</taxon>
        <taxon>Panicoideae</taxon>
        <taxon>Andropogonodae</taxon>
        <taxon>Andropogoneae</taxon>
        <taxon>Tripsacinae</taxon>
        <taxon>Zea</taxon>
    </lineage>
</organism>
<reference evidence="2" key="1">
    <citation type="submission" date="2015-12" db="EMBL/GenBank/DDBJ databases">
        <title>Update maize B73 reference genome by single molecule sequencing technologies.</title>
        <authorList>
            <consortium name="Maize Genome Sequencing Project"/>
            <person name="Ware D."/>
        </authorList>
    </citation>
    <scope>NUCLEOTIDE SEQUENCE</scope>
    <source>
        <tissue evidence="2">Seedling</tissue>
    </source>
</reference>
<accession>A0A1D6FJS0</accession>
<sequence length="51" mass="5630">MQSPASEANVERRAAQEESHLATSSEILATADKPAKCQETITILRQDRFSL</sequence>
<evidence type="ECO:0000256" key="1">
    <source>
        <dbReference type="SAM" id="MobiDB-lite"/>
    </source>
</evidence>
<gene>
    <name evidence="2" type="ORF">ZEAMMB73_Zm00001d009498</name>
</gene>
<protein>
    <submittedName>
        <fullName evidence="2">Uncharacterized protein</fullName>
    </submittedName>
</protein>
<dbReference type="InParanoid" id="A0A1D6FJS0"/>
<evidence type="ECO:0000313" key="2">
    <source>
        <dbReference type="EMBL" id="AQK92008.1"/>
    </source>
</evidence>
<feature type="compositionally biased region" description="Basic and acidic residues" evidence="1">
    <location>
        <begin position="9"/>
        <end position="20"/>
    </location>
</feature>
<proteinExistence type="predicted"/>